<name>A0A120I9Z9_9LACT</name>
<evidence type="ECO:0000256" key="5">
    <source>
        <dbReference type="ARBA" id="ARBA00023157"/>
    </source>
</evidence>
<gene>
    <name evidence="10" type="ORF">I6G68_01710</name>
</gene>
<dbReference type="Proteomes" id="UP000594771">
    <property type="component" value="Chromosome"/>
</dbReference>
<evidence type="ECO:0000256" key="3">
    <source>
        <dbReference type="ARBA" id="ARBA00022448"/>
    </source>
</evidence>
<sequence length="103" mass="11666">MIKELDKETFKEDLQNGTVLVDFYSKTCGPCKMLSFILDDVDKTKGDDLSIIKISFEENPDLVEEYGVEGYPTLIAFKDGEEVTRKAGLQQKPVILKMIEEAE</sequence>
<evidence type="ECO:0000256" key="1">
    <source>
        <dbReference type="ARBA" id="ARBA00008987"/>
    </source>
</evidence>
<evidence type="ECO:0000256" key="2">
    <source>
        <dbReference type="ARBA" id="ARBA00020570"/>
    </source>
</evidence>
<dbReference type="EMBL" id="CP065662">
    <property type="protein sequence ID" value="QPS01816.1"/>
    <property type="molecule type" value="Genomic_DNA"/>
</dbReference>
<dbReference type="Gene3D" id="3.40.30.10">
    <property type="entry name" value="Glutaredoxin"/>
    <property type="match status" value="1"/>
</dbReference>
<keyword evidence="6 9" id="KW-0676">Redox-active center</keyword>
<accession>A0A120I9Z9</accession>
<dbReference type="PROSITE" id="PS00194">
    <property type="entry name" value="THIOREDOXIN_1"/>
    <property type="match status" value="1"/>
</dbReference>
<evidence type="ECO:0000256" key="9">
    <source>
        <dbReference type="PIRSR" id="PIRSR000077-4"/>
    </source>
</evidence>
<keyword evidence="3" id="KW-0813">Transport</keyword>
<dbReference type="GO" id="GO:0045454">
    <property type="term" value="P:cell redox homeostasis"/>
    <property type="evidence" value="ECO:0007669"/>
    <property type="project" value="TreeGrafter"/>
</dbReference>
<dbReference type="SUPFAM" id="SSF52833">
    <property type="entry name" value="Thioredoxin-like"/>
    <property type="match status" value="1"/>
</dbReference>
<dbReference type="InterPro" id="IPR036249">
    <property type="entry name" value="Thioredoxin-like_sf"/>
</dbReference>
<dbReference type="CDD" id="cd02947">
    <property type="entry name" value="TRX_family"/>
    <property type="match status" value="1"/>
</dbReference>
<evidence type="ECO:0000313" key="10">
    <source>
        <dbReference type="EMBL" id="QPS01816.1"/>
    </source>
</evidence>
<dbReference type="PROSITE" id="PS51352">
    <property type="entry name" value="THIOREDOXIN_2"/>
    <property type="match status" value="1"/>
</dbReference>
<comment type="similarity">
    <text evidence="1 7">Belongs to the thioredoxin family.</text>
</comment>
<dbReference type="AlphaFoldDB" id="A0A120I9Z9"/>
<dbReference type="GO" id="GO:0005829">
    <property type="term" value="C:cytosol"/>
    <property type="evidence" value="ECO:0007669"/>
    <property type="project" value="TreeGrafter"/>
</dbReference>
<dbReference type="PANTHER" id="PTHR45663:SF11">
    <property type="entry name" value="GEO12009P1"/>
    <property type="match status" value="1"/>
</dbReference>
<dbReference type="GO" id="GO:0015035">
    <property type="term" value="F:protein-disulfide reductase activity"/>
    <property type="evidence" value="ECO:0007669"/>
    <property type="project" value="InterPro"/>
</dbReference>
<evidence type="ECO:0000256" key="7">
    <source>
        <dbReference type="PIRNR" id="PIRNR000077"/>
    </source>
</evidence>
<evidence type="ECO:0000256" key="6">
    <source>
        <dbReference type="ARBA" id="ARBA00023284"/>
    </source>
</evidence>
<feature type="site" description="Contributes to redox potential value" evidence="8">
    <location>
        <position position="30"/>
    </location>
</feature>
<evidence type="ECO:0000256" key="4">
    <source>
        <dbReference type="ARBA" id="ARBA00022982"/>
    </source>
</evidence>
<keyword evidence="5 9" id="KW-1015">Disulfide bond</keyword>
<feature type="active site" description="Nucleophile" evidence="8">
    <location>
        <position position="31"/>
    </location>
</feature>
<dbReference type="InterPro" id="IPR017937">
    <property type="entry name" value="Thioredoxin_CS"/>
</dbReference>
<dbReference type="PIRSF" id="PIRSF000077">
    <property type="entry name" value="Thioredoxin"/>
    <property type="match status" value="1"/>
</dbReference>
<proteinExistence type="inferred from homology"/>
<dbReference type="KEGG" id="aun:AWM73_08300"/>
<feature type="site" description="Deprotonates C-terminal active site Cys" evidence="8">
    <location>
        <position position="22"/>
    </location>
</feature>
<dbReference type="OrthoDB" id="5784238at2"/>
<feature type="active site" description="Nucleophile" evidence="8">
    <location>
        <position position="28"/>
    </location>
</feature>
<feature type="site" description="Contributes to redox potential value" evidence="8">
    <location>
        <position position="29"/>
    </location>
</feature>
<dbReference type="GeneID" id="35767893"/>
<feature type="disulfide bond" description="Redox-active" evidence="9">
    <location>
        <begin position="28"/>
        <end position="31"/>
    </location>
</feature>
<evidence type="ECO:0000256" key="8">
    <source>
        <dbReference type="PIRSR" id="PIRSR000077-1"/>
    </source>
</evidence>
<dbReference type="PANTHER" id="PTHR45663">
    <property type="entry name" value="GEO12009P1"/>
    <property type="match status" value="1"/>
</dbReference>
<dbReference type="InterPro" id="IPR013766">
    <property type="entry name" value="Thioredoxin_domain"/>
</dbReference>
<dbReference type="InterPro" id="IPR005746">
    <property type="entry name" value="Thioredoxin"/>
</dbReference>
<evidence type="ECO:0000313" key="11">
    <source>
        <dbReference type="Proteomes" id="UP000594771"/>
    </source>
</evidence>
<organism evidence="10 11">
    <name type="scientific">Aerococcus urinae</name>
    <dbReference type="NCBI Taxonomy" id="1376"/>
    <lineage>
        <taxon>Bacteria</taxon>
        <taxon>Bacillati</taxon>
        <taxon>Bacillota</taxon>
        <taxon>Bacilli</taxon>
        <taxon>Lactobacillales</taxon>
        <taxon>Aerococcaceae</taxon>
        <taxon>Aerococcus</taxon>
    </lineage>
</organism>
<keyword evidence="4" id="KW-0249">Electron transport</keyword>
<dbReference type="RefSeq" id="WP_060778909.1">
    <property type="nucleotide sequence ID" value="NZ_CAJHLF010000004.1"/>
</dbReference>
<dbReference type="Pfam" id="PF00085">
    <property type="entry name" value="Thioredoxin"/>
    <property type="match status" value="1"/>
</dbReference>
<reference evidence="10 11" key="1">
    <citation type="submission" date="2020-12" db="EMBL/GenBank/DDBJ databases">
        <title>FDA dAtabase for Regulatory Grade micrObial Sequences (FDA-ARGOS): Supporting development and validation of Infectious Disease Dx tests.</title>
        <authorList>
            <person name="Sproer C."/>
            <person name="Gronow S."/>
            <person name="Severitt S."/>
            <person name="Schroder I."/>
            <person name="Tallon L."/>
            <person name="Sadzewicz L."/>
            <person name="Zhao X."/>
            <person name="Boylan J."/>
            <person name="Ott S."/>
            <person name="Bowen H."/>
            <person name="Vavikolanu K."/>
            <person name="Mehta A."/>
            <person name="Aluvathingal J."/>
            <person name="Nadendla S."/>
            <person name="Lowell S."/>
            <person name="Myers T."/>
            <person name="Yan Y."/>
            <person name="Sichtig H."/>
        </authorList>
    </citation>
    <scope>NUCLEOTIDE SEQUENCE [LARGE SCALE GENOMIC DNA]</scope>
    <source>
        <strain evidence="10 11">FDAARGOS_911</strain>
    </source>
</reference>
<protein>
    <recommendedName>
        <fullName evidence="2 7">Thioredoxin</fullName>
    </recommendedName>
</protein>